<dbReference type="RefSeq" id="WP_076202617.1">
    <property type="nucleotide sequence ID" value="NZ_CP019236.1"/>
</dbReference>
<keyword evidence="3" id="KW-1185">Reference proteome</keyword>
<accession>A0A1P8K1G6</accession>
<dbReference type="AlphaFoldDB" id="A0A1P8K1G6"/>
<organism evidence="2 3">
    <name type="scientific">Rhodoferax koreensis</name>
    <dbReference type="NCBI Taxonomy" id="1842727"/>
    <lineage>
        <taxon>Bacteria</taxon>
        <taxon>Pseudomonadati</taxon>
        <taxon>Pseudomonadota</taxon>
        <taxon>Betaproteobacteria</taxon>
        <taxon>Burkholderiales</taxon>
        <taxon>Comamonadaceae</taxon>
        <taxon>Rhodoferax</taxon>
    </lineage>
</organism>
<evidence type="ECO:0000313" key="2">
    <source>
        <dbReference type="EMBL" id="APW39837.1"/>
    </source>
</evidence>
<gene>
    <name evidence="2" type="ORF">RD110_23715</name>
</gene>
<evidence type="ECO:0000313" key="3">
    <source>
        <dbReference type="Proteomes" id="UP000186609"/>
    </source>
</evidence>
<feature type="region of interest" description="Disordered" evidence="1">
    <location>
        <begin position="37"/>
        <end position="60"/>
    </location>
</feature>
<dbReference type="KEGG" id="rhy:RD110_23715"/>
<reference evidence="2 3" key="1">
    <citation type="submission" date="2017-01" db="EMBL/GenBank/DDBJ databases">
        <authorList>
            <person name="Mah S.A."/>
            <person name="Swanson W.J."/>
            <person name="Moy G.W."/>
            <person name="Vacquier V.D."/>
        </authorList>
    </citation>
    <scope>NUCLEOTIDE SEQUENCE [LARGE SCALE GENOMIC DNA]</scope>
    <source>
        <strain evidence="2 3">DCY110</strain>
    </source>
</reference>
<dbReference type="EMBL" id="CP019236">
    <property type="protein sequence ID" value="APW39837.1"/>
    <property type="molecule type" value="Genomic_DNA"/>
</dbReference>
<name>A0A1P8K1G6_9BURK</name>
<dbReference type="Proteomes" id="UP000186609">
    <property type="component" value="Chromosome"/>
</dbReference>
<protein>
    <submittedName>
        <fullName evidence="2">Uncharacterized protein</fullName>
    </submittedName>
</protein>
<sequence length="60" mass="6554">MKQIRLAWAQAITVVAGSAPVQGTDWEADTPEARHRLETQASAANTADGPDTYWVEDREA</sequence>
<evidence type="ECO:0000256" key="1">
    <source>
        <dbReference type="SAM" id="MobiDB-lite"/>
    </source>
</evidence>
<proteinExistence type="predicted"/>
<dbReference type="OrthoDB" id="8855283at2"/>